<gene>
    <name evidence="1" type="ORF">GCM10018781_45000</name>
</gene>
<dbReference type="RefSeq" id="WP_190212686.1">
    <property type="nucleotide sequence ID" value="NZ_BNBO01000026.1"/>
</dbReference>
<dbReference type="EMBL" id="BNBO01000026">
    <property type="protein sequence ID" value="GHH75648.1"/>
    <property type="molecule type" value="Genomic_DNA"/>
</dbReference>
<dbReference type="AlphaFoldDB" id="A0A919G117"/>
<reference evidence="1" key="1">
    <citation type="journal article" date="2014" name="Int. J. Syst. Evol. Microbiol.">
        <title>Complete genome sequence of Corynebacterium casei LMG S-19264T (=DSM 44701T), isolated from a smear-ripened cheese.</title>
        <authorList>
            <consortium name="US DOE Joint Genome Institute (JGI-PGF)"/>
            <person name="Walter F."/>
            <person name="Albersmeier A."/>
            <person name="Kalinowski J."/>
            <person name="Ruckert C."/>
        </authorList>
    </citation>
    <scope>NUCLEOTIDE SEQUENCE</scope>
    <source>
        <strain evidence="1">JCM 4646</strain>
    </source>
</reference>
<proteinExistence type="predicted"/>
<organism evidence="1 2">
    <name type="scientific">Kitasatospora indigofera</name>
    <dbReference type="NCBI Taxonomy" id="67307"/>
    <lineage>
        <taxon>Bacteria</taxon>
        <taxon>Bacillati</taxon>
        <taxon>Actinomycetota</taxon>
        <taxon>Actinomycetes</taxon>
        <taxon>Kitasatosporales</taxon>
        <taxon>Streptomycetaceae</taxon>
        <taxon>Kitasatospora</taxon>
    </lineage>
</organism>
<keyword evidence="2" id="KW-1185">Reference proteome</keyword>
<reference evidence="1" key="2">
    <citation type="submission" date="2020-09" db="EMBL/GenBank/DDBJ databases">
        <authorList>
            <person name="Sun Q."/>
            <person name="Ohkuma M."/>
        </authorList>
    </citation>
    <scope>NUCLEOTIDE SEQUENCE</scope>
    <source>
        <strain evidence="1">JCM 4646</strain>
    </source>
</reference>
<name>A0A919G117_9ACTN</name>
<sequence>MRITDARTGRGTEIRPRRAGLLRVRTLAGRPGRPFDLSDLRALLVTDLLLRTAEIRHLQVTTSLGHPASTPQQVKLLQRDAGLLGIHPPADEDAGPADLEVRAHRAGPAGRPATAEQAPGADGPPPCIEVGPVTAPFLPDEAGLPSPLAALSPAGPEPLAVRLALLGTPHHAPADLTAESLAEAQATLHRWRRVVAEAARTVSRPPFADAVGLAFDGFADDLDPAPALRLLDELSTRPELPTGAVFETFVRVDQVLALELSRDVGWSPR</sequence>
<comment type="caution">
    <text evidence="1">The sequence shown here is derived from an EMBL/GenBank/DDBJ whole genome shotgun (WGS) entry which is preliminary data.</text>
</comment>
<protein>
    <submittedName>
        <fullName evidence="1">Uncharacterized protein</fullName>
    </submittedName>
</protein>
<evidence type="ECO:0000313" key="1">
    <source>
        <dbReference type="EMBL" id="GHH75648.1"/>
    </source>
</evidence>
<accession>A0A919G117</accession>
<dbReference type="GeneID" id="95354888"/>
<evidence type="ECO:0000313" key="2">
    <source>
        <dbReference type="Proteomes" id="UP000617734"/>
    </source>
</evidence>
<dbReference type="Proteomes" id="UP000617734">
    <property type="component" value="Unassembled WGS sequence"/>
</dbReference>